<dbReference type="RefSeq" id="WP_189641860.1">
    <property type="nucleotide sequence ID" value="NZ_BNAL01000002.1"/>
</dbReference>
<evidence type="ECO:0000313" key="2">
    <source>
        <dbReference type="Proteomes" id="UP000632154"/>
    </source>
</evidence>
<dbReference type="PROSITE" id="PS00201">
    <property type="entry name" value="FLAVODOXIN"/>
    <property type="match status" value="1"/>
</dbReference>
<proteinExistence type="predicted"/>
<organism evidence="1 2">
    <name type="scientific">Deinococcus piscis</name>
    <dbReference type="NCBI Taxonomy" id="394230"/>
    <lineage>
        <taxon>Bacteria</taxon>
        <taxon>Thermotogati</taxon>
        <taxon>Deinococcota</taxon>
        <taxon>Deinococci</taxon>
        <taxon>Deinococcales</taxon>
        <taxon>Deinococcaceae</taxon>
        <taxon>Deinococcus</taxon>
    </lineage>
</organism>
<dbReference type="PANTHER" id="PTHR37297">
    <property type="entry name" value="PROTEIN NRDI"/>
    <property type="match status" value="1"/>
</dbReference>
<reference evidence="2" key="1">
    <citation type="journal article" date="2019" name="Int. J. Syst. Evol. Microbiol.">
        <title>The Global Catalogue of Microorganisms (GCM) 10K type strain sequencing project: providing services to taxonomists for standard genome sequencing and annotation.</title>
        <authorList>
            <consortium name="The Broad Institute Genomics Platform"/>
            <consortium name="The Broad Institute Genome Sequencing Center for Infectious Disease"/>
            <person name="Wu L."/>
            <person name="Ma J."/>
        </authorList>
    </citation>
    <scope>NUCLEOTIDE SEQUENCE [LARGE SCALE GENOMIC DNA]</scope>
    <source>
        <strain evidence="2">CGMCC 1.18439</strain>
    </source>
</reference>
<dbReference type="InterPro" id="IPR004465">
    <property type="entry name" value="RNR_NrdI"/>
</dbReference>
<dbReference type="InterPro" id="IPR001226">
    <property type="entry name" value="Flavodoxin_CS"/>
</dbReference>
<protein>
    <submittedName>
        <fullName evidence="1">Protein NrdI</fullName>
    </submittedName>
</protein>
<dbReference type="InterPro" id="IPR029039">
    <property type="entry name" value="Flavoprotein-like_sf"/>
</dbReference>
<evidence type="ECO:0000313" key="1">
    <source>
        <dbReference type="EMBL" id="GHF94029.1"/>
    </source>
</evidence>
<name>A0ABQ3JYL8_9DEIO</name>
<dbReference type="PANTHER" id="PTHR37297:SF1">
    <property type="entry name" value="PROTEIN NRDI"/>
    <property type="match status" value="1"/>
</dbReference>
<dbReference type="SUPFAM" id="SSF52218">
    <property type="entry name" value="Flavoproteins"/>
    <property type="match status" value="1"/>
</dbReference>
<accession>A0ABQ3JYL8</accession>
<dbReference type="EMBL" id="BNAL01000002">
    <property type="protein sequence ID" value="GHF94029.1"/>
    <property type="molecule type" value="Genomic_DNA"/>
</dbReference>
<gene>
    <name evidence="1" type="primary">nrdI</name>
    <name evidence="1" type="ORF">GCM10017783_02550</name>
</gene>
<dbReference type="Proteomes" id="UP000632154">
    <property type="component" value="Unassembled WGS sequence"/>
</dbReference>
<dbReference type="Gene3D" id="3.40.50.360">
    <property type="match status" value="1"/>
</dbReference>
<comment type="caution">
    <text evidence="1">The sequence shown here is derived from an EMBL/GenBank/DDBJ whole genome shotgun (WGS) entry which is preliminary data.</text>
</comment>
<dbReference type="NCBIfam" id="TIGR00333">
    <property type="entry name" value="nrdI"/>
    <property type="match status" value="1"/>
</dbReference>
<sequence>MQLIFDTLTGNTRRFAHKVADLTGVEVVALADADPRAPYLLLTYTFGSGAVPESTAAFLGQHSHWLRGVVSSGSYHWGESFGRAGDVISAQYRVPYVARVNKSGNAEDVRRVADWLQTHAANAAD</sequence>
<keyword evidence="2" id="KW-1185">Reference proteome</keyword>
<dbReference type="PIRSF" id="PIRSF005087">
    <property type="entry name" value="NrdI"/>
    <property type="match status" value="1"/>
</dbReference>
<dbReference type="Pfam" id="PF07972">
    <property type="entry name" value="Flavodoxin_NdrI"/>
    <property type="match status" value="1"/>
</dbReference>